<comment type="caution">
    <text evidence="1">The sequence shown here is derived from an EMBL/GenBank/DDBJ whole genome shotgun (WGS) entry which is preliminary data.</text>
</comment>
<organism evidence="1 2">
    <name type="scientific">Rhodonia placenta</name>
    <dbReference type="NCBI Taxonomy" id="104341"/>
    <lineage>
        <taxon>Eukaryota</taxon>
        <taxon>Fungi</taxon>
        <taxon>Dikarya</taxon>
        <taxon>Basidiomycota</taxon>
        <taxon>Agaricomycotina</taxon>
        <taxon>Agaricomycetes</taxon>
        <taxon>Polyporales</taxon>
        <taxon>Adustoporiaceae</taxon>
        <taxon>Rhodonia</taxon>
    </lineage>
</organism>
<sequence>MQSVRDQDPRRNKMC</sequence>
<gene>
    <name evidence="1" type="ORF">IEO21_03658</name>
</gene>
<name>A0A8H7P5M8_9APHY</name>
<dbReference type="EMBL" id="JADOXO010000047">
    <property type="protein sequence ID" value="KAF9817076.1"/>
    <property type="molecule type" value="Genomic_DNA"/>
</dbReference>
<evidence type="ECO:0000313" key="1">
    <source>
        <dbReference type="EMBL" id="KAF9817076.1"/>
    </source>
</evidence>
<accession>A0A8H7P5M8</accession>
<dbReference type="Proteomes" id="UP000639403">
    <property type="component" value="Unassembled WGS sequence"/>
</dbReference>
<reference evidence="1" key="2">
    <citation type="journal article" name="Front. Microbiol.">
        <title>Degradative Capacity of Two Strains of Rhodonia placenta: From Phenotype to Genotype.</title>
        <authorList>
            <person name="Kolle M."/>
            <person name="Horta M.A.C."/>
            <person name="Nowrousian M."/>
            <person name="Ohm R.A."/>
            <person name="Benz J.P."/>
            <person name="Pilgard A."/>
        </authorList>
    </citation>
    <scope>NUCLEOTIDE SEQUENCE</scope>
    <source>
        <strain evidence="1">FPRL280</strain>
    </source>
</reference>
<reference evidence="1" key="1">
    <citation type="submission" date="2020-11" db="EMBL/GenBank/DDBJ databases">
        <authorList>
            <person name="Koelle M."/>
            <person name="Horta M.A.C."/>
            <person name="Nowrousian M."/>
            <person name="Ohm R.A."/>
            <person name="Benz P."/>
            <person name="Pilgard A."/>
        </authorList>
    </citation>
    <scope>NUCLEOTIDE SEQUENCE</scope>
    <source>
        <strain evidence="1">FPRL280</strain>
    </source>
</reference>
<evidence type="ECO:0000313" key="2">
    <source>
        <dbReference type="Proteomes" id="UP000639403"/>
    </source>
</evidence>
<proteinExistence type="predicted"/>
<protein>
    <submittedName>
        <fullName evidence="1">Uncharacterized protein</fullName>
    </submittedName>
</protein>